<keyword evidence="1" id="KW-1133">Transmembrane helix</keyword>
<dbReference type="AlphaFoldDB" id="A0A9W6T7N0"/>
<protein>
    <submittedName>
        <fullName evidence="2">Unnamed protein product</fullName>
    </submittedName>
</protein>
<reference evidence="2" key="1">
    <citation type="submission" date="2023-04" db="EMBL/GenBank/DDBJ databases">
        <title>Candida boidinii NBRC 10035.</title>
        <authorList>
            <person name="Ichikawa N."/>
            <person name="Sato H."/>
            <person name="Tonouchi N."/>
        </authorList>
    </citation>
    <scope>NUCLEOTIDE SEQUENCE</scope>
    <source>
        <strain evidence="2">NBRC 10035</strain>
    </source>
</reference>
<comment type="caution">
    <text evidence="2">The sequence shown here is derived from an EMBL/GenBank/DDBJ whole genome shotgun (WGS) entry which is preliminary data.</text>
</comment>
<gene>
    <name evidence="2" type="ORF">Cboi02_000496500</name>
</gene>
<accession>A0A9W6T7N0</accession>
<sequence length="95" mass="10276">MLLKLMMCTEIELPLLLLLCWLYLSIKVKVLDMFVANDAVAYIVAVEYAGKIYAVDVFVVAVLVAGVVVVLVVVASRVDDDADGSSDLSTGHFDP</sequence>
<evidence type="ECO:0000256" key="1">
    <source>
        <dbReference type="SAM" id="Phobius"/>
    </source>
</evidence>
<keyword evidence="1" id="KW-0472">Membrane</keyword>
<proteinExistence type="predicted"/>
<organism evidence="2 3">
    <name type="scientific">Candida boidinii</name>
    <name type="common">Yeast</name>
    <dbReference type="NCBI Taxonomy" id="5477"/>
    <lineage>
        <taxon>Eukaryota</taxon>
        <taxon>Fungi</taxon>
        <taxon>Dikarya</taxon>
        <taxon>Ascomycota</taxon>
        <taxon>Saccharomycotina</taxon>
        <taxon>Pichiomycetes</taxon>
        <taxon>Pichiales</taxon>
        <taxon>Pichiaceae</taxon>
        <taxon>Ogataea</taxon>
        <taxon>Ogataea/Candida clade</taxon>
    </lineage>
</organism>
<evidence type="ECO:0000313" key="2">
    <source>
        <dbReference type="EMBL" id="GME75880.1"/>
    </source>
</evidence>
<keyword evidence="3" id="KW-1185">Reference proteome</keyword>
<evidence type="ECO:0000313" key="3">
    <source>
        <dbReference type="Proteomes" id="UP001165120"/>
    </source>
</evidence>
<name>A0A9W6T7N0_CANBO</name>
<dbReference type="EMBL" id="BSXN01002197">
    <property type="protein sequence ID" value="GME75880.1"/>
    <property type="molecule type" value="Genomic_DNA"/>
</dbReference>
<dbReference type="Proteomes" id="UP001165120">
    <property type="component" value="Unassembled WGS sequence"/>
</dbReference>
<feature type="transmembrane region" description="Helical" evidence="1">
    <location>
        <begin position="52"/>
        <end position="75"/>
    </location>
</feature>
<keyword evidence="1" id="KW-0812">Transmembrane</keyword>